<dbReference type="Gene3D" id="1.10.1760.20">
    <property type="match status" value="1"/>
</dbReference>
<keyword evidence="1" id="KW-0812">Transmembrane</keyword>
<protein>
    <submittedName>
        <fullName evidence="2">ECF transporter S component</fullName>
    </submittedName>
</protein>
<reference evidence="2 3" key="1">
    <citation type="submission" date="2022-11" db="EMBL/GenBank/DDBJ databases">
        <authorList>
            <person name="Caiyu Z."/>
        </authorList>
    </citation>
    <scope>NUCLEOTIDE SEQUENCE [LARGE SCALE GENOMIC DNA]</scope>
    <source>
        <strain evidence="2 3">YR-4</strain>
    </source>
</reference>
<evidence type="ECO:0000313" key="3">
    <source>
        <dbReference type="Proteomes" id="UP001082703"/>
    </source>
</evidence>
<dbReference type="RefSeq" id="WP_268058782.1">
    <property type="nucleotide sequence ID" value="NZ_JAPOHA010000010.1"/>
</dbReference>
<keyword evidence="3" id="KW-1185">Reference proteome</keyword>
<feature type="transmembrane region" description="Helical" evidence="1">
    <location>
        <begin position="95"/>
        <end position="119"/>
    </location>
</feature>
<keyword evidence="1" id="KW-0472">Membrane</keyword>
<keyword evidence="1" id="KW-1133">Transmembrane helix</keyword>
<evidence type="ECO:0000256" key="1">
    <source>
        <dbReference type="SAM" id="Phobius"/>
    </source>
</evidence>
<dbReference type="InterPro" id="IPR024529">
    <property type="entry name" value="ECF_trnsprt_substrate-spec"/>
</dbReference>
<gene>
    <name evidence="2" type="ORF">OUY18_10745</name>
</gene>
<dbReference type="Pfam" id="PF12822">
    <property type="entry name" value="ECF_trnsprt"/>
    <property type="match status" value="1"/>
</dbReference>
<evidence type="ECO:0000313" key="2">
    <source>
        <dbReference type="EMBL" id="MCY1714730.1"/>
    </source>
</evidence>
<dbReference type="Proteomes" id="UP001082703">
    <property type="component" value="Unassembled WGS sequence"/>
</dbReference>
<organism evidence="2 3">
    <name type="scientific">Caproiciproducens galactitolivorans</name>
    <dbReference type="NCBI Taxonomy" id="642589"/>
    <lineage>
        <taxon>Bacteria</taxon>
        <taxon>Bacillati</taxon>
        <taxon>Bacillota</taxon>
        <taxon>Clostridia</taxon>
        <taxon>Eubacteriales</taxon>
        <taxon>Acutalibacteraceae</taxon>
        <taxon>Caproiciproducens</taxon>
    </lineage>
</organism>
<accession>A0ABT4BWQ0</accession>
<sequence length="210" mass="22607">MNRKTGTNRLVLTALFCAIILLLNFTPIGYIQLPLIKATIIHVPVIIGSILLGPKIGAGLGFVFGLTSLYNNTFAPTLLSFAFSPLIPVPGTAGGSWAALFIAFLPRILVGVVPYYFYVFLNKALKGRYNVLSLALSGLIGSLTNTILVMNLIYFVFRDAYGEVKHIAVDMVYKAVLAVIFSNGVPEAIVAAVLTAVVCRALMKLKPMKA</sequence>
<proteinExistence type="predicted"/>
<dbReference type="EMBL" id="JAPOHA010000010">
    <property type="protein sequence ID" value="MCY1714730.1"/>
    <property type="molecule type" value="Genomic_DNA"/>
</dbReference>
<name>A0ABT4BWQ0_9FIRM</name>
<comment type="caution">
    <text evidence="2">The sequence shown here is derived from an EMBL/GenBank/DDBJ whole genome shotgun (WGS) entry which is preliminary data.</text>
</comment>
<feature type="transmembrane region" description="Helical" evidence="1">
    <location>
        <begin position="177"/>
        <end position="203"/>
    </location>
</feature>
<feature type="transmembrane region" description="Helical" evidence="1">
    <location>
        <begin position="131"/>
        <end position="157"/>
    </location>
</feature>